<dbReference type="RefSeq" id="WP_163449237.1">
    <property type="nucleotide sequence ID" value="NZ_CP050321.1"/>
</dbReference>
<evidence type="ECO:0000313" key="1">
    <source>
        <dbReference type="EMBL" id="QIR25999.1"/>
    </source>
</evidence>
<sequence>MRKCIISDNSFFLLALQDDEVIRRGNVAAIHSRQLKSNCYLRPSVSDIFVVYISDIAERHRILSLIASLCSHCRIVLLYKMEGAPGCAFQGPFPWLISEKIGFSELYLCLYEAGKSMFDRRDFSEQELIVFRYLCEGYSVSQINKLAGLSEKHIYYLRQKTKRMFGLRGNNAATMSFYLDISKLNRRW</sequence>
<accession>A0A6G9RJ90</accession>
<dbReference type="KEGG" id="kgn:GY169_03895"/>
<protein>
    <submittedName>
        <fullName evidence="1">Uncharacterized protein</fullName>
    </submittedName>
</protein>
<dbReference type="EMBL" id="CP050321">
    <property type="protein sequence ID" value="QIR25999.1"/>
    <property type="molecule type" value="Genomic_DNA"/>
</dbReference>
<dbReference type="AlphaFoldDB" id="A0A6G9RJ90"/>
<keyword evidence="2" id="KW-1185">Reference proteome</keyword>
<name>A0A6G9RJ90_9ENTR</name>
<dbReference type="Proteomes" id="UP000503580">
    <property type="component" value="Chromosome"/>
</dbReference>
<organism evidence="1 2">
    <name type="scientific">Kluyvera genomosp. 3</name>
    <dbReference type="NCBI Taxonomy" id="2774055"/>
    <lineage>
        <taxon>Bacteria</taxon>
        <taxon>Pseudomonadati</taxon>
        <taxon>Pseudomonadota</taxon>
        <taxon>Gammaproteobacteria</taxon>
        <taxon>Enterobacterales</taxon>
        <taxon>Enterobacteriaceae</taxon>
        <taxon>Kluyvera</taxon>
    </lineage>
</organism>
<reference evidence="1 2" key="1">
    <citation type="submission" date="2020-02" db="EMBL/GenBank/DDBJ databases">
        <title>Whole genome PO2S7.</title>
        <authorList>
            <person name="Singha K.M."/>
        </authorList>
    </citation>
    <scope>NUCLEOTIDE SEQUENCE [LARGE SCALE GENOMIC DNA]</scope>
    <source>
        <strain evidence="1 2">PO2S7</strain>
    </source>
</reference>
<gene>
    <name evidence="1" type="ORF">GY169_03895</name>
</gene>
<proteinExistence type="predicted"/>
<evidence type="ECO:0000313" key="2">
    <source>
        <dbReference type="Proteomes" id="UP000503580"/>
    </source>
</evidence>